<dbReference type="Proteomes" id="UP000075714">
    <property type="component" value="Unassembled WGS sequence"/>
</dbReference>
<comment type="caution">
    <text evidence="2">The sequence shown here is derived from an EMBL/GenBank/DDBJ whole genome shotgun (WGS) entry which is preliminary data.</text>
</comment>
<dbReference type="GO" id="GO:0004672">
    <property type="term" value="F:protein kinase activity"/>
    <property type="evidence" value="ECO:0007669"/>
    <property type="project" value="InterPro"/>
</dbReference>
<gene>
    <name evidence="2" type="ORF">GPECTOR_286g761</name>
</gene>
<organism evidence="2 3">
    <name type="scientific">Gonium pectorale</name>
    <name type="common">Green alga</name>
    <dbReference type="NCBI Taxonomy" id="33097"/>
    <lineage>
        <taxon>Eukaryota</taxon>
        <taxon>Viridiplantae</taxon>
        <taxon>Chlorophyta</taxon>
        <taxon>core chlorophytes</taxon>
        <taxon>Chlorophyceae</taxon>
        <taxon>CS clade</taxon>
        <taxon>Chlamydomonadales</taxon>
        <taxon>Volvocaceae</taxon>
        <taxon>Gonium</taxon>
    </lineage>
</organism>
<proteinExistence type="predicted"/>
<evidence type="ECO:0000313" key="3">
    <source>
        <dbReference type="Proteomes" id="UP000075714"/>
    </source>
</evidence>
<name>A0A150FW00_GONPE</name>
<dbReference type="PROSITE" id="PS50011">
    <property type="entry name" value="PROTEIN_KINASE_DOM"/>
    <property type="match status" value="1"/>
</dbReference>
<keyword evidence="3" id="KW-1185">Reference proteome</keyword>
<dbReference type="SUPFAM" id="SSF56112">
    <property type="entry name" value="Protein kinase-like (PK-like)"/>
    <property type="match status" value="1"/>
</dbReference>
<dbReference type="OrthoDB" id="40902at2759"/>
<feature type="domain" description="Protein kinase" evidence="1">
    <location>
        <begin position="1"/>
        <end position="187"/>
    </location>
</feature>
<dbReference type="Gene3D" id="1.10.510.10">
    <property type="entry name" value="Transferase(Phosphotransferase) domain 1"/>
    <property type="match status" value="1"/>
</dbReference>
<dbReference type="InterPro" id="IPR000719">
    <property type="entry name" value="Prot_kinase_dom"/>
</dbReference>
<dbReference type="InterPro" id="IPR011009">
    <property type="entry name" value="Kinase-like_dom_sf"/>
</dbReference>
<accession>A0A150FW00</accession>
<evidence type="ECO:0000313" key="2">
    <source>
        <dbReference type="EMBL" id="KXZ41779.1"/>
    </source>
</evidence>
<dbReference type="EMBL" id="LSYV01000285">
    <property type="protein sequence ID" value="KXZ41779.1"/>
    <property type="molecule type" value="Genomic_DNA"/>
</dbReference>
<evidence type="ECO:0000259" key="1">
    <source>
        <dbReference type="PROSITE" id="PS50011"/>
    </source>
</evidence>
<reference evidence="3" key="1">
    <citation type="journal article" date="2016" name="Nat. Commun.">
        <title>The Gonium pectorale genome demonstrates co-option of cell cycle regulation during the evolution of multicellularity.</title>
        <authorList>
            <person name="Hanschen E.R."/>
            <person name="Marriage T.N."/>
            <person name="Ferris P.J."/>
            <person name="Hamaji T."/>
            <person name="Toyoda A."/>
            <person name="Fujiyama A."/>
            <person name="Neme R."/>
            <person name="Noguchi H."/>
            <person name="Minakuchi Y."/>
            <person name="Suzuki M."/>
            <person name="Kawai-Toyooka H."/>
            <person name="Smith D.R."/>
            <person name="Sparks H."/>
            <person name="Anderson J."/>
            <person name="Bakaric R."/>
            <person name="Luria V."/>
            <person name="Karger A."/>
            <person name="Kirschner M.W."/>
            <person name="Durand P.M."/>
            <person name="Michod R.E."/>
            <person name="Nozaki H."/>
            <person name="Olson B.J."/>
        </authorList>
    </citation>
    <scope>NUCLEOTIDE SEQUENCE [LARGE SCALE GENOMIC DNA]</scope>
    <source>
        <strain evidence="3">NIES-2863</strain>
    </source>
</reference>
<protein>
    <recommendedName>
        <fullName evidence="1">Protein kinase domain-containing protein</fullName>
    </recommendedName>
</protein>
<sequence length="187" mass="20417">MVRDLRGKTIALVWDLASTDLQALACDEECPLAELALLLADGILGVAEMHRHGMIHRDLKPPNFLVFDLPDNTRRCKVADYDLAVPADIHAGAIVNCSIGACIAAILYNKMDPSKLIPRLHTKSAQSEYATILDEAMAVYDNKADGRLVRALLDAALTLTSRLPARRISRFGSLEVLADMIRNVALA</sequence>
<dbReference type="STRING" id="33097.A0A150FW00"/>
<dbReference type="GO" id="GO:0005524">
    <property type="term" value="F:ATP binding"/>
    <property type="evidence" value="ECO:0007669"/>
    <property type="project" value="InterPro"/>
</dbReference>
<dbReference type="InterPro" id="IPR008271">
    <property type="entry name" value="Ser/Thr_kinase_AS"/>
</dbReference>
<dbReference type="PROSITE" id="PS00108">
    <property type="entry name" value="PROTEIN_KINASE_ST"/>
    <property type="match status" value="1"/>
</dbReference>
<dbReference type="AlphaFoldDB" id="A0A150FW00"/>